<comment type="caution">
    <text evidence="6">The sequence shown here is derived from an EMBL/GenBank/DDBJ whole genome shotgun (WGS) entry which is preliminary data.</text>
</comment>
<dbReference type="Pfam" id="PF00589">
    <property type="entry name" value="Phage_integrase"/>
    <property type="match status" value="1"/>
</dbReference>
<dbReference type="InterPro" id="IPR002104">
    <property type="entry name" value="Integrase_catalytic"/>
</dbReference>
<proteinExistence type="inferred from homology"/>
<comment type="similarity">
    <text evidence="1">Belongs to the 'phage' integrase family.</text>
</comment>
<dbReference type="PANTHER" id="PTHR30349">
    <property type="entry name" value="PHAGE INTEGRASE-RELATED"/>
    <property type="match status" value="1"/>
</dbReference>
<dbReference type="InterPro" id="IPR050090">
    <property type="entry name" value="Tyrosine_recombinase_XerCD"/>
</dbReference>
<dbReference type="PANTHER" id="PTHR30349:SF41">
    <property type="entry name" value="INTEGRASE_RECOMBINASE PROTEIN MJ0367-RELATED"/>
    <property type="match status" value="1"/>
</dbReference>
<evidence type="ECO:0000256" key="3">
    <source>
        <dbReference type="ARBA" id="ARBA00023172"/>
    </source>
</evidence>
<organism evidence="6 7">
    <name type="scientific">Arthrobacter livingstonensis</name>
    <dbReference type="NCBI Taxonomy" id="670078"/>
    <lineage>
        <taxon>Bacteria</taxon>
        <taxon>Bacillati</taxon>
        <taxon>Actinomycetota</taxon>
        <taxon>Actinomycetes</taxon>
        <taxon>Micrococcales</taxon>
        <taxon>Micrococcaceae</taxon>
        <taxon>Arthrobacter</taxon>
    </lineage>
</organism>
<dbReference type="AlphaFoldDB" id="A0A2V5LFF2"/>
<dbReference type="RefSeq" id="WP_110499246.1">
    <property type="nucleotide sequence ID" value="NZ_QJVD01000001.1"/>
</dbReference>
<reference evidence="6 7" key="1">
    <citation type="submission" date="2018-05" db="EMBL/GenBank/DDBJ databases">
        <title>Genetic diversity of glacier-inhabiting Cryobacterium bacteria in China and description of Cryobacterium mengkeensis sp. nov. and Arthrobacter glacialis sp. nov.</title>
        <authorList>
            <person name="Liu Q."/>
            <person name="Xin Y.-H."/>
        </authorList>
    </citation>
    <scope>NUCLEOTIDE SEQUENCE [LARGE SCALE GENOMIC DNA]</scope>
    <source>
        <strain evidence="6 7">LI2</strain>
    </source>
</reference>
<dbReference type="InterPro" id="IPR011010">
    <property type="entry name" value="DNA_brk_join_enz"/>
</dbReference>
<sequence>MKRSDDDTYSWLHKLNPEPYSPTINAELLEAVPPGLRLLHYTRTTVPGEHLGAFAFYHRKIGPFHLDELPEPMQREMMFIIWRIIELGGRVPCAPLGLLMRELAETAQRLKAAGQPFESLMGRTPAQWKSELARTWVKRTGAFPNPQTFRTYVSPLDRACKLLWFTYDTSAWWQRELWDLTMDSRIPRRAQEPCGQKGIHWYPLEPFWLRAGGMYYLKSLMEMGQMTWSTAHTHKNALMEFSHFVTSRGLTDPRLVSDDRQLRPLMIEFLTELRSTPNHGGRNHGNPRSGASIIQIASTIKAFYAFMHDFGDEAAAALNDDRWTGFSPEYLRFWRPGDVGRFKKAHLDERYLFSDNDLARIKAAAPLLGLPRTEGGMGDPQAMRILLLIVATGRRINEICMLDADPLILLEANLAKLRYQQTKILDAPDTIFVDQEVIDIVEEQQAWLKARLSKTGTNMNPPYLFVRTYNNLRGQNPYLNHVLRKQLEKFVDRAHLTDDAGFPLILSKTHRFRHTKATSLLNGGVPLHVVQRYLGHTTPEMTMHYAQTLDSTAKAEFLKYKKITSEAAPTTVKAEDLYDLMLLDSRTDRVLPNGWCTLPPAKTCEKGNACLTCNLFVTDERFLDVHKSELVSLDSLIEQRQEAHRHRTGEAMSENHVWLTLRRREQQALTSIINTLETDDPRTDTAIAAPAVGVRTEGDQNSRATRRPGWHA</sequence>
<evidence type="ECO:0000256" key="2">
    <source>
        <dbReference type="ARBA" id="ARBA00023125"/>
    </source>
</evidence>
<gene>
    <name evidence="6" type="ORF">CVV68_01580</name>
</gene>
<evidence type="ECO:0000256" key="1">
    <source>
        <dbReference type="ARBA" id="ARBA00008857"/>
    </source>
</evidence>
<evidence type="ECO:0000259" key="5">
    <source>
        <dbReference type="PROSITE" id="PS51898"/>
    </source>
</evidence>
<evidence type="ECO:0000256" key="4">
    <source>
        <dbReference type="SAM" id="MobiDB-lite"/>
    </source>
</evidence>
<dbReference type="GO" id="GO:0003677">
    <property type="term" value="F:DNA binding"/>
    <property type="evidence" value="ECO:0007669"/>
    <property type="project" value="UniProtKB-KW"/>
</dbReference>
<dbReference type="Gene3D" id="1.10.443.10">
    <property type="entry name" value="Intergrase catalytic core"/>
    <property type="match status" value="1"/>
</dbReference>
<dbReference type="GO" id="GO:0006310">
    <property type="term" value="P:DNA recombination"/>
    <property type="evidence" value="ECO:0007669"/>
    <property type="project" value="UniProtKB-KW"/>
</dbReference>
<dbReference type="CDD" id="cd00397">
    <property type="entry name" value="DNA_BRE_C"/>
    <property type="match status" value="1"/>
</dbReference>
<evidence type="ECO:0000313" key="7">
    <source>
        <dbReference type="Proteomes" id="UP000247832"/>
    </source>
</evidence>
<protein>
    <recommendedName>
        <fullName evidence="5">Tyr recombinase domain-containing protein</fullName>
    </recommendedName>
</protein>
<dbReference type="SUPFAM" id="SSF56349">
    <property type="entry name" value="DNA breaking-rejoining enzymes"/>
    <property type="match status" value="1"/>
</dbReference>
<feature type="domain" description="Tyr recombinase" evidence="5">
    <location>
        <begin position="347"/>
        <end position="559"/>
    </location>
</feature>
<keyword evidence="2" id="KW-0238">DNA-binding</keyword>
<accession>A0A2V5LFF2</accession>
<dbReference type="OrthoDB" id="8421690at2"/>
<keyword evidence="7" id="KW-1185">Reference proteome</keyword>
<dbReference type="Proteomes" id="UP000247832">
    <property type="component" value="Unassembled WGS sequence"/>
</dbReference>
<dbReference type="InterPro" id="IPR013762">
    <property type="entry name" value="Integrase-like_cat_sf"/>
</dbReference>
<keyword evidence="3" id="KW-0233">DNA recombination</keyword>
<evidence type="ECO:0000313" key="6">
    <source>
        <dbReference type="EMBL" id="PYI69822.1"/>
    </source>
</evidence>
<dbReference type="EMBL" id="QJVD01000001">
    <property type="protein sequence ID" value="PYI69822.1"/>
    <property type="molecule type" value="Genomic_DNA"/>
</dbReference>
<dbReference type="GO" id="GO:0015074">
    <property type="term" value="P:DNA integration"/>
    <property type="evidence" value="ECO:0007669"/>
    <property type="project" value="InterPro"/>
</dbReference>
<name>A0A2V5LFF2_9MICC</name>
<feature type="region of interest" description="Disordered" evidence="4">
    <location>
        <begin position="693"/>
        <end position="712"/>
    </location>
</feature>
<dbReference type="PROSITE" id="PS51898">
    <property type="entry name" value="TYR_RECOMBINASE"/>
    <property type="match status" value="1"/>
</dbReference>